<proteinExistence type="predicted"/>
<dbReference type="AlphaFoldDB" id="A0A915ARL5"/>
<protein>
    <submittedName>
        <fullName evidence="2">Ovule protein</fullName>
    </submittedName>
</protein>
<evidence type="ECO:0000313" key="1">
    <source>
        <dbReference type="Proteomes" id="UP000887569"/>
    </source>
</evidence>
<evidence type="ECO:0000313" key="2">
    <source>
        <dbReference type="WBParaSite" id="PgR013_g092_t01"/>
    </source>
</evidence>
<reference evidence="2" key="1">
    <citation type="submission" date="2022-11" db="UniProtKB">
        <authorList>
            <consortium name="WormBaseParasite"/>
        </authorList>
    </citation>
    <scope>IDENTIFICATION</scope>
</reference>
<dbReference type="Proteomes" id="UP000887569">
    <property type="component" value="Unplaced"/>
</dbReference>
<organism evidence="1 2">
    <name type="scientific">Parascaris univalens</name>
    <name type="common">Nematode worm</name>
    <dbReference type="NCBI Taxonomy" id="6257"/>
    <lineage>
        <taxon>Eukaryota</taxon>
        <taxon>Metazoa</taxon>
        <taxon>Ecdysozoa</taxon>
        <taxon>Nematoda</taxon>
        <taxon>Chromadorea</taxon>
        <taxon>Rhabditida</taxon>
        <taxon>Spirurina</taxon>
        <taxon>Ascaridomorpha</taxon>
        <taxon>Ascaridoidea</taxon>
        <taxon>Ascarididae</taxon>
        <taxon>Parascaris</taxon>
    </lineage>
</organism>
<keyword evidence="1" id="KW-1185">Reference proteome</keyword>
<sequence length="359" mass="38638">GRWWIALLGPQYSISTQPIWCTISCQQECTQNEAQRCYDSCLRSCTQSVGQSPFESIAWRNYPIYLRPGLSPLAPKIPFYGNIMAQSAQSQNVQQLGNGSGSGSSKSMYMICIPICMPKCAQQCINQQHTTSGIVGAMNSITRGTLDPMIPQERSSIVPQDPVPVITPQGETGGPSPDIARGSMISQETRQMLPQGSSSMNPSQSIQMMSQFAEVMVQLSGCVSACPPACSVTCAQQNLTPSQAIGSLVYVTLPSTYAQNSGKVESATQQSTKECQAACLQQCSAQCVQNQPQPLPLKPDPAPIQSQVTSMPTHFRASSHLEPLLTECLPTAIKAECVCPRGFIVCVDVSGSSHCCSRW</sequence>
<dbReference type="WBParaSite" id="PgR013_g092_t01">
    <property type="protein sequence ID" value="PgR013_g092_t01"/>
    <property type="gene ID" value="PgR013_g092"/>
</dbReference>
<accession>A0A915ARL5</accession>
<name>A0A915ARL5_PARUN</name>